<comment type="caution">
    <text evidence="1">The sequence shown here is derived from an EMBL/GenBank/DDBJ whole genome shotgun (WGS) entry which is preliminary data.</text>
</comment>
<organism evidence="1 2">
    <name type="scientific">Haemaphysalis longicornis</name>
    <name type="common">Bush tick</name>
    <dbReference type="NCBI Taxonomy" id="44386"/>
    <lineage>
        <taxon>Eukaryota</taxon>
        <taxon>Metazoa</taxon>
        <taxon>Ecdysozoa</taxon>
        <taxon>Arthropoda</taxon>
        <taxon>Chelicerata</taxon>
        <taxon>Arachnida</taxon>
        <taxon>Acari</taxon>
        <taxon>Parasitiformes</taxon>
        <taxon>Ixodida</taxon>
        <taxon>Ixodoidea</taxon>
        <taxon>Ixodidae</taxon>
        <taxon>Haemaphysalinae</taxon>
        <taxon>Haemaphysalis</taxon>
    </lineage>
</organism>
<dbReference type="AlphaFoldDB" id="A0A9J6FLZ8"/>
<dbReference type="VEuPathDB" id="VectorBase:HLOH_051293"/>
<dbReference type="EMBL" id="JABSTR010000002">
    <property type="protein sequence ID" value="KAH9363855.1"/>
    <property type="molecule type" value="Genomic_DNA"/>
</dbReference>
<sequence>MDHFELDCQYHAVTCFRCNQTMAYKELADHLKSNDCTIPQAATAISGHENPDASITLLAQAIGELRDKFSSMQTCFHEDKGPYRWAKHRLSEERGAADVLVAESVQTLDNTLKESIGQGQAAASCAA</sequence>
<reference evidence="1 2" key="1">
    <citation type="journal article" date="2020" name="Cell">
        <title>Large-Scale Comparative Analyses of Tick Genomes Elucidate Their Genetic Diversity and Vector Capacities.</title>
        <authorList>
            <consortium name="Tick Genome and Microbiome Consortium (TIGMIC)"/>
            <person name="Jia N."/>
            <person name="Wang J."/>
            <person name="Shi W."/>
            <person name="Du L."/>
            <person name="Sun Y."/>
            <person name="Zhan W."/>
            <person name="Jiang J.F."/>
            <person name="Wang Q."/>
            <person name="Zhang B."/>
            <person name="Ji P."/>
            <person name="Bell-Sakyi L."/>
            <person name="Cui X.M."/>
            <person name="Yuan T.T."/>
            <person name="Jiang B.G."/>
            <person name="Yang W.F."/>
            <person name="Lam T.T."/>
            <person name="Chang Q.C."/>
            <person name="Ding S.J."/>
            <person name="Wang X.J."/>
            <person name="Zhu J.G."/>
            <person name="Ruan X.D."/>
            <person name="Zhao L."/>
            <person name="Wei J.T."/>
            <person name="Ye R.Z."/>
            <person name="Que T.C."/>
            <person name="Du C.H."/>
            <person name="Zhou Y.H."/>
            <person name="Cheng J.X."/>
            <person name="Dai P.F."/>
            <person name="Guo W.B."/>
            <person name="Han X.H."/>
            <person name="Huang E.J."/>
            <person name="Li L.F."/>
            <person name="Wei W."/>
            <person name="Gao Y.C."/>
            <person name="Liu J.Z."/>
            <person name="Shao H.Z."/>
            <person name="Wang X."/>
            <person name="Wang C.C."/>
            <person name="Yang T.C."/>
            <person name="Huo Q.B."/>
            <person name="Li W."/>
            <person name="Chen H.Y."/>
            <person name="Chen S.E."/>
            <person name="Zhou L.G."/>
            <person name="Ni X.B."/>
            <person name="Tian J.H."/>
            <person name="Sheng Y."/>
            <person name="Liu T."/>
            <person name="Pan Y.S."/>
            <person name="Xia L.Y."/>
            <person name="Li J."/>
            <person name="Zhao F."/>
            <person name="Cao W.C."/>
        </authorList>
    </citation>
    <scope>NUCLEOTIDE SEQUENCE [LARGE SCALE GENOMIC DNA]</scope>
    <source>
        <strain evidence="1">HaeL-2018</strain>
    </source>
</reference>
<dbReference type="Proteomes" id="UP000821853">
    <property type="component" value="Chromosome 10"/>
</dbReference>
<evidence type="ECO:0000313" key="1">
    <source>
        <dbReference type="EMBL" id="KAH9363855.1"/>
    </source>
</evidence>
<proteinExistence type="predicted"/>
<protein>
    <submittedName>
        <fullName evidence="1">Uncharacterized protein</fullName>
    </submittedName>
</protein>
<gene>
    <name evidence="1" type="ORF">HPB48_009135</name>
</gene>
<evidence type="ECO:0000313" key="2">
    <source>
        <dbReference type="Proteomes" id="UP000821853"/>
    </source>
</evidence>
<accession>A0A9J6FLZ8</accession>
<keyword evidence="2" id="KW-1185">Reference proteome</keyword>
<name>A0A9J6FLZ8_HAELO</name>